<dbReference type="InterPro" id="IPR009594">
    <property type="entry name" value="Tscrpt_reg_HTH_AraC_N"/>
</dbReference>
<dbReference type="EMBL" id="BIXY01000139">
    <property type="protein sequence ID" value="GCF11740.1"/>
    <property type="molecule type" value="Genomic_DNA"/>
</dbReference>
<accession>A0A5A5TJE7</accession>
<evidence type="ECO:0000313" key="2">
    <source>
        <dbReference type="EMBL" id="GCF11740.1"/>
    </source>
</evidence>
<dbReference type="InterPro" id="IPR009057">
    <property type="entry name" value="Homeodomain-like_sf"/>
</dbReference>
<evidence type="ECO:0000259" key="1">
    <source>
        <dbReference type="Pfam" id="PF06719"/>
    </source>
</evidence>
<dbReference type="SUPFAM" id="SSF46689">
    <property type="entry name" value="Homeodomain-like"/>
    <property type="match status" value="1"/>
</dbReference>
<organism evidence="2 3">
    <name type="scientific">Dictyobacter arantiisoli</name>
    <dbReference type="NCBI Taxonomy" id="2014874"/>
    <lineage>
        <taxon>Bacteria</taxon>
        <taxon>Bacillati</taxon>
        <taxon>Chloroflexota</taxon>
        <taxon>Ktedonobacteria</taxon>
        <taxon>Ktedonobacterales</taxon>
        <taxon>Dictyobacteraceae</taxon>
        <taxon>Dictyobacter</taxon>
    </lineage>
</organism>
<name>A0A5A5TJE7_9CHLR</name>
<evidence type="ECO:0000313" key="3">
    <source>
        <dbReference type="Proteomes" id="UP000322530"/>
    </source>
</evidence>
<dbReference type="Gene3D" id="1.10.10.60">
    <property type="entry name" value="Homeodomain-like"/>
    <property type="match status" value="1"/>
</dbReference>
<reference evidence="2 3" key="1">
    <citation type="submission" date="2019-01" db="EMBL/GenBank/DDBJ databases">
        <title>Draft genome sequence of Dictyobacter sp. Uno17.</title>
        <authorList>
            <person name="Wang C.M."/>
            <person name="Zheng Y."/>
            <person name="Sakai Y."/>
            <person name="Abe K."/>
            <person name="Yokota A."/>
            <person name="Yabe S."/>
        </authorList>
    </citation>
    <scope>NUCLEOTIDE SEQUENCE [LARGE SCALE GENOMIC DNA]</scope>
    <source>
        <strain evidence="2 3">Uno17</strain>
    </source>
</reference>
<proteinExistence type="predicted"/>
<dbReference type="AlphaFoldDB" id="A0A5A5TJE7"/>
<gene>
    <name evidence="2" type="ORF">KDI_53040</name>
</gene>
<comment type="caution">
    <text evidence="2">The sequence shown here is derived from an EMBL/GenBank/DDBJ whole genome shotgun (WGS) entry which is preliminary data.</text>
</comment>
<dbReference type="Pfam" id="PF06719">
    <property type="entry name" value="AraC_N"/>
    <property type="match status" value="1"/>
</dbReference>
<protein>
    <recommendedName>
        <fullName evidence="1">Transcription regulator HTH AraC N-terminal domain-containing protein</fullName>
    </recommendedName>
</protein>
<sequence length="165" mass="18684">MVEVSRSLPGERVEARAIDVSPLDGNLLDAFVRLVRLLDAPADAQVLMPLIIIYWLLMGAQGAQLRHLALEGGYTSHITTAVKRLRQNFDQSLSIERFAQELDTSVSGFHHHFKAVTAMSPLQFQWMARRSMSTKQKARPQGSGLHYVWSNRYDCVIPLWANIHM</sequence>
<feature type="domain" description="Transcription regulator HTH AraC N-terminal" evidence="1">
    <location>
        <begin position="12"/>
        <end position="63"/>
    </location>
</feature>
<dbReference type="PANTHER" id="PTHR43436">
    <property type="entry name" value="ARAC-FAMILY TRANSCRIPTIONAL REGULATOR"/>
    <property type="match status" value="1"/>
</dbReference>
<keyword evidence="3" id="KW-1185">Reference proteome</keyword>
<dbReference type="PANTHER" id="PTHR43436:SF1">
    <property type="entry name" value="TRANSCRIPTIONAL REGULATORY PROTEIN"/>
    <property type="match status" value="1"/>
</dbReference>
<dbReference type="Proteomes" id="UP000322530">
    <property type="component" value="Unassembled WGS sequence"/>
</dbReference>
<dbReference type="GO" id="GO:0006355">
    <property type="term" value="P:regulation of DNA-templated transcription"/>
    <property type="evidence" value="ECO:0007669"/>
    <property type="project" value="TreeGrafter"/>
</dbReference>